<dbReference type="Gene3D" id="3.90.220.20">
    <property type="entry name" value="DNA methylase specificity domains"/>
    <property type="match status" value="1"/>
</dbReference>
<dbReference type="Pfam" id="PF02384">
    <property type="entry name" value="N6_Mtase"/>
    <property type="match status" value="1"/>
</dbReference>
<organism evidence="12 13">
    <name type="scientific">Klebsiella grimontii</name>
    <dbReference type="NCBI Taxonomy" id="2058152"/>
    <lineage>
        <taxon>Bacteria</taxon>
        <taxon>Pseudomonadati</taxon>
        <taxon>Pseudomonadota</taxon>
        <taxon>Gammaproteobacteria</taxon>
        <taxon>Enterobacterales</taxon>
        <taxon>Enterobacteriaceae</taxon>
        <taxon>Klebsiella/Raoultella group</taxon>
        <taxon>Klebsiella</taxon>
    </lineage>
</organism>
<keyword evidence="4 12" id="KW-0489">Methyltransferase</keyword>
<reference evidence="13" key="1">
    <citation type="submission" date="2017-08" db="EMBL/GenBank/DDBJ databases">
        <authorList>
            <person name="Brisse S."/>
        </authorList>
    </citation>
    <scope>NUCLEOTIDE SEQUENCE [LARGE SCALE GENOMIC DNA]</scope>
    <source>
        <strain evidence="13">06D021</strain>
    </source>
</reference>
<dbReference type="Proteomes" id="UP000220639">
    <property type="component" value="Unassembled WGS sequence"/>
</dbReference>
<dbReference type="EC" id="2.1.1.72" evidence="3"/>
<keyword evidence="5 12" id="KW-0808">Transferase</keyword>
<dbReference type="InterPro" id="IPR000055">
    <property type="entry name" value="Restrct_endonuc_typeI_TRD"/>
</dbReference>
<comment type="similarity">
    <text evidence="2">Belongs to the type-I restriction system S methylase family.</text>
</comment>
<evidence type="ECO:0000256" key="3">
    <source>
        <dbReference type="ARBA" id="ARBA00011900"/>
    </source>
</evidence>
<evidence type="ECO:0000256" key="5">
    <source>
        <dbReference type="ARBA" id="ARBA00022679"/>
    </source>
</evidence>
<dbReference type="GO" id="GO:0003677">
    <property type="term" value="F:DNA binding"/>
    <property type="evidence" value="ECO:0007669"/>
    <property type="project" value="UniProtKB-KW"/>
</dbReference>
<dbReference type="InterPro" id="IPR051537">
    <property type="entry name" value="DNA_Adenine_Mtase"/>
</dbReference>
<dbReference type="GO" id="GO:0009307">
    <property type="term" value="P:DNA restriction-modification system"/>
    <property type="evidence" value="ECO:0007669"/>
    <property type="project" value="UniProtKB-KW"/>
</dbReference>
<evidence type="ECO:0000313" key="12">
    <source>
        <dbReference type="EMBL" id="SNU33539.1"/>
    </source>
</evidence>
<dbReference type="InterPro" id="IPR002052">
    <property type="entry name" value="DNA_methylase_N6_adenine_CS"/>
</dbReference>
<comment type="catalytic activity">
    <reaction evidence="9">
        <text>a 2'-deoxyadenosine in DNA + S-adenosyl-L-methionine = an N(6)-methyl-2'-deoxyadenosine in DNA + S-adenosyl-L-homocysteine + H(+)</text>
        <dbReference type="Rhea" id="RHEA:15197"/>
        <dbReference type="Rhea" id="RHEA-COMP:12418"/>
        <dbReference type="Rhea" id="RHEA-COMP:12419"/>
        <dbReference type="ChEBI" id="CHEBI:15378"/>
        <dbReference type="ChEBI" id="CHEBI:57856"/>
        <dbReference type="ChEBI" id="CHEBI:59789"/>
        <dbReference type="ChEBI" id="CHEBI:90615"/>
        <dbReference type="ChEBI" id="CHEBI:90616"/>
        <dbReference type="EC" id="2.1.1.72"/>
    </reaction>
</comment>
<evidence type="ECO:0000256" key="4">
    <source>
        <dbReference type="ARBA" id="ARBA00022603"/>
    </source>
</evidence>
<dbReference type="InterPro" id="IPR003356">
    <property type="entry name" value="DNA_methylase_A-5"/>
</dbReference>
<dbReference type="PANTHER" id="PTHR42933">
    <property type="entry name" value="SLR6095 PROTEIN"/>
    <property type="match status" value="1"/>
</dbReference>
<dbReference type="PANTHER" id="PTHR42933:SF4">
    <property type="entry name" value="TYPE I RESTRICTION ENZYME ECOKI METHYLASE SUBUNIT"/>
    <property type="match status" value="1"/>
</dbReference>
<evidence type="ECO:0000256" key="7">
    <source>
        <dbReference type="ARBA" id="ARBA00022747"/>
    </source>
</evidence>
<dbReference type="GO" id="GO:0032259">
    <property type="term" value="P:methylation"/>
    <property type="evidence" value="ECO:0007669"/>
    <property type="project" value="UniProtKB-KW"/>
</dbReference>
<dbReference type="GO" id="GO:0009007">
    <property type="term" value="F:site-specific DNA-methyltransferase (adenine-specific) activity"/>
    <property type="evidence" value="ECO:0007669"/>
    <property type="project" value="UniProtKB-EC"/>
</dbReference>
<proteinExistence type="inferred from homology"/>
<evidence type="ECO:0000256" key="2">
    <source>
        <dbReference type="ARBA" id="ARBA00010923"/>
    </source>
</evidence>
<dbReference type="SUPFAM" id="SSF53335">
    <property type="entry name" value="S-adenosyl-L-methionine-dependent methyltransferases"/>
    <property type="match status" value="1"/>
</dbReference>
<evidence type="ECO:0000313" key="13">
    <source>
        <dbReference type="Proteomes" id="UP000220639"/>
    </source>
</evidence>
<keyword evidence="7" id="KW-0680">Restriction system</keyword>
<dbReference type="Pfam" id="PF01420">
    <property type="entry name" value="Methylase_S"/>
    <property type="match status" value="1"/>
</dbReference>
<evidence type="ECO:0000256" key="9">
    <source>
        <dbReference type="ARBA" id="ARBA00047942"/>
    </source>
</evidence>
<sequence length="621" mass="70644">MKNKNILEIMLSIIKNEQNIINTEQAVKVISCLLIKKYLSLSQEGTINIQRCNSSHNNDIIGCIEQIESIIRRSDRFHDHNNTTVLTDLSYHLEELDKFISTTNLKNALDDINSLSHFYNLRDDYAKLLSRMSDESGSSGAYYTPTAICELLTHDIPSSPSDYIYDPACGTSGLLLSAFYKIKNTYKNVNLKVFGKDLSSFSCLLSLCNILLNNIDNFSIECGNSIQCNNLDHKYNLIISNPPFGKIDTYNNYFAHKYLEYNFLEHIMLSLENNGNAVIILPNRFFSDEHHEAITLKKKLLSDFNVTKIISLPAGVFLPYTAVKTSILFFSKNGPTKQILVHDASTQYKITKSNPFSISNTQEIISSLSQNNNSQSTWLLNHDELQSNYNFLERPEFYRERLNFNTSLEDIDSLDNNLSNFDDVLFSLKNDIKRLKDDLDQIRTSNTSIKYNLDDILIIKAGLLLQKNNFSEKGEVPVFGGNGIIGYTNEAKEFGETIVIGKVGALCGNVRYCNGDIWVTNNSMVVKNRKDDVVYMPYLAKLLNAMELRKLSSGTAQQYITVRHIKSIDIKLPSIEIQIKIDNLLHQIENKINSMIKLRDKINSCSIHIMNDITCNLQIIK</sequence>
<dbReference type="EMBL" id="FZTC01000014">
    <property type="protein sequence ID" value="SNU33539.1"/>
    <property type="molecule type" value="Genomic_DNA"/>
</dbReference>
<evidence type="ECO:0000259" key="11">
    <source>
        <dbReference type="Pfam" id="PF02384"/>
    </source>
</evidence>
<dbReference type="InterPro" id="IPR029063">
    <property type="entry name" value="SAM-dependent_MTases_sf"/>
</dbReference>
<comment type="similarity">
    <text evidence="1">Belongs to the N(4)/N(6)-methyltransferase family.</text>
</comment>
<protein>
    <recommendedName>
        <fullName evidence="3">site-specific DNA-methyltransferase (adenine-specific)</fullName>
        <ecNumber evidence="3">2.1.1.72</ecNumber>
    </recommendedName>
</protein>
<evidence type="ECO:0000256" key="1">
    <source>
        <dbReference type="ARBA" id="ARBA00006594"/>
    </source>
</evidence>
<dbReference type="PRINTS" id="PR00507">
    <property type="entry name" value="N12N6MTFRASE"/>
</dbReference>
<gene>
    <name evidence="12" type="ORF">KOSB73_210033</name>
</gene>
<keyword evidence="8" id="KW-0238">DNA-binding</keyword>
<dbReference type="InterPro" id="IPR044946">
    <property type="entry name" value="Restrct_endonuc_typeI_TRD_sf"/>
</dbReference>
<dbReference type="PROSITE" id="PS00092">
    <property type="entry name" value="N6_MTASE"/>
    <property type="match status" value="1"/>
</dbReference>
<feature type="domain" description="DNA methylase adenine-specific" evidence="11">
    <location>
        <begin position="123"/>
        <end position="388"/>
    </location>
</feature>
<evidence type="ECO:0000259" key="10">
    <source>
        <dbReference type="Pfam" id="PF01420"/>
    </source>
</evidence>
<dbReference type="Gene3D" id="3.40.50.150">
    <property type="entry name" value="Vaccinia Virus protein VP39"/>
    <property type="match status" value="1"/>
</dbReference>
<dbReference type="AlphaFoldDB" id="A0A285AXW9"/>
<accession>A0A285AXW9</accession>
<dbReference type="RefSeq" id="WP_074181236.1">
    <property type="nucleotide sequence ID" value="NZ_CABGNY010000009.1"/>
</dbReference>
<keyword evidence="6" id="KW-0949">S-adenosyl-L-methionine</keyword>
<dbReference type="CDD" id="cd17266">
    <property type="entry name" value="RMtype1_S_Sau1132ORF3780P-TRD2-CR2_like"/>
    <property type="match status" value="1"/>
</dbReference>
<evidence type="ECO:0000256" key="8">
    <source>
        <dbReference type="ARBA" id="ARBA00023125"/>
    </source>
</evidence>
<dbReference type="GO" id="GO:0008170">
    <property type="term" value="F:N-methyltransferase activity"/>
    <property type="evidence" value="ECO:0007669"/>
    <property type="project" value="InterPro"/>
</dbReference>
<name>A0A285AXW9_9ENTR</name>
<dbReference type="SUPFAM" id="SSF116734">
    <property type="entry name" value="DNA methylase specificity domain"/>
    <property type="match status" value="1"/>
</dbReference>
<evidence type="ECO:0000256" key="6">
    <source>
        <dbReference type="ARBA" id="ARBA00022691"/>
    </source>
</evidence>
<feature type="domain" description="Type I restriction modification DNA specificity" evidence="10">
    <location>
        <begin position="451"/>
        <end position="602"/>
    </location>
</feature>